<dbReference type="CDD" id="cd00063">
    <property type="entry name" value="FN3"/>
    <property type="match status" value="2"/>
</dbReference>
<keyword evidence="4" id="KW-0732">Signal</keyword>
<evidence type="ECO:0000256" key="9">
    <source>
        <dbReference type="ARBA" id="ARBA00023180"/>
    </source>
</evidence>
<keyword evidence="5" id="KW-0677">Repeat</keyword>
<feature type="domain" description="Fibronectin type-III" evidence="15">
    <location>
        <begin position="396"/>
        <end position="491"/>
    </location>
</feature>
<reference evidence="16 17" key="1">
    <citation type="submission" date="2021-06" db="EMBL/GenBank/DDBJ databases">
        <title>Chromosome-level genome assembly of the red-tail catfish (Hemibagrus wyckioides).</title>
        <authorList>
            <person name="Shao F."/>
        </authorList>
    </citation>
    <scope>NUCLEOTIDE SEQUENCE [LARGE SCALE GENOMIC DNA]</scope>
    <source>
        <strain evidence="16">EC202008001</strain>
        <tissue evidence="16">Blood</tissue>
    </source>
</reference>
<evidence type="ECO:0000259" key="14">
    <source>
        <dbReference type="PROSITE" id="PS50835"/>
    </source>
</evidence>
<feature type="domain" description="Ig-like" evidence="14">
    <location>
        <begin position="300"/>
        <end position="386"/>
    </location>
</feature>
<dbReference type="FunFam" id="2.60.40.10:FF:000189">
    <property type="entry name" value="Neogenin isoform 3"/>
    <property type="match status" value="1"/>
</dbReference>
<evidence type="ECO:0000256" key="7">
    <source>
        <dbReference type="ARBA" id="ARBA00023136"/>
    </source>
</evidence>
<feature type="domain" description="Ig-like" evidence="14">
    <location>
        <begin position="109"/>
        <end position="196"/>
    </location>
</feature>
<dbReference type="OrthoDB" id="438268at2759"/>
<comment type="caution">
    <text evidence="16">The sequence shown here is derived from an EMBL/GenBank/DDBJ whole genome shotgun (WGS) entry which is preliminary data.</text>
</comment>
<dbReference type="EMBL" id="JAHKSW010000024">
    <property type="protein sequence ID" value="KAG7317091.1"/>
    <property type="molecule type" value="Genomic_DNA"/>
</dbReference>
<evidence type="ECO:0000256" key="5">
    <source>
        <dbReference type="ARBA" id="ARBA00022737"/>
    </source>
</evidence>
<accession>A0A9D3SA68</accession>
<evidence type="ECO:0000256" key="2">
    <source>
        <dbReference type="ARBA" id="ARBA00009588"/>
    </source>
</evidence>
<evidence type="ECO:0000256" key="4">
    <source>
        <dbReference type="ARBA" id="ARBA00022729"/>
    </source>
</evidence>
<dbReference type="Pfam" id="PF13927">
    <property type="entry name" value="Ig_3"/>
    <property type="match status" value="2"/>
</dbReference>
<dbReference type="Gene3D" id="2.60.40.10">
    <property type="entry name" value="Immunoglobulins"/>
    <property type="match status" value="6"/>
</dbReference>
<keyword evidence="7 13" id="KW-0472">Membrane</keyword>
<keyword evidence="8" id="KW-1015">Disulfide bond</keyword>
<dbReference type="InterPro" id="IPR036179">
    <property type="entry name" value="Ig-like_dom_sf"/>
</dbReference>
<evidence type="ECO:0000256" key="11">
    <source>
        <dbReference type="ARBA" id="ARBA00067436"/>
    </source>
</evidence>
<keyword evidence="17" id="KW-1185">Reference proteome</keyword>
<keyword evidence="9" id="KW-0325">Glycoprotein</keyword>
<dbReference type="PROSITE" id="PS50835">
    <property type="entry name" value="IG_LIKE"/>
    <property type="match status" value="4"/>
</dbReference>
<feature type="transmembrane region" description="Helical" evidence="13">
    <location>
        <begin position="608"/>
        <end position="631"/>
    </location>
</feature>
<gene>
    <name evidence="16" type="ORF">KOW79_019389</name>
</gene>
<dbReference type="GO" id="GO:0098609">
    <property type="term" value="P:cell-cell adhesion"/>
    <property type="evidence" value="ECO:0007669"/>
    <property type="project" value="TreeGrafter"/>
</dbReference>
<evidence type="ECO:0000313" key="16">
    <source>
        <dbReference type="EMBL" id="KAG7317091.1"/>
    </source>
</evidence>
<dbReference type="SMART" id="SM00409">
    <property type="entry name" value="IG"/>
    <property type="match status" value="4"/>
</dbReference>
<dbReference type="InterPro" id="IPR013098">
    <property type="entry name" value="Ig_I-set"/>
</dbReference>
<evidence type="ECO:0000256" key="6">
    <source>
        <dbReference type="ARBA" id="ARBA00022989"/>
    </source>
</evidence>
<dbReference type="InterPro" id="IPR003599">
    <property type="entry name" value="Ig_sub"/>
</dbReference>
<comment type="similarity">
    <text evidence="2">Belongs to the immunoglobulin superfamily. DCC family.</text>
</comment>
<sequence length="709" mass="76705">MAGVCHGLELAFLLQPNDVIAVRERPLMLDCRVEGEEPITVTWLKNGKPVPTGAGTRATVFSNGTLLIRSFQKKRDGDSTDAGEYHCAAQNRYGMLVSRKARVQLASLPKFHTHPESMSVDEGGVARFQCQVNSIPEASITWEKDRMAISTSNERYTLLPMGILQITGVKKSDAGIFRCVATNIANIRYSHEALLNVTGGAPRIYKEPVILSGPQNLTITVHQTAILECIATGNPRPIVSWSRLDGRSIGVEGIQVLGTGNLMISDVSLQHSGVYVCAANRPGTRMRRTALGRLVVQAPPEFIQWPQSVSKPVGGSAVFTCVAQGVPEPHLIWLKNGKILTPGDNVKLTNNNSTLAVTRITSEDEAIYQCIAENSAGTNQASARLAVSLATELPEAPQGLKATPLSKNTLQLSWTQPPIEVTDSIIGYVLHIRKMGEPENKELQEAVSKTTYQHDLNNLEPATTYSIYLKAYSPVGASQESHTVVATTLGGVPSPPAFFTKVVNVTSVQILWELPSKPGKVEGFRLSYRRVPHGDFQGPIQMSCQTNIHTIAHLDAGAVYEVKLVAYNGNGESDCSKRLVSLAEDGTVAKASAGEESRCNCRETEGSLAGMVVGIHIGMACIIFCVLFLMFGYRRSFLCRKGTQDRWSVPRGEDGGHHVQNNGISKHVAPHPQAIELVPQGQNQAFPKQCQVLIEQHSSALPGTDAGTG</sequence>
<dbReference type="InterPro" id="IPR036116">
    <property type="entry name" value="FN3_sf"/>
</dbReference>
<evidence type="ECO:0000256" key="8">
    <source>
        <dbReference type="ARBA" id="ARBA00023157"/>
    </source>
</evidence>
<dbReference type="Proteomes" id="UP000824219">
    <property type="component" value="Linkage Group LG24"/>
</dbReference>
<evidence type="ECO:0000256" key="3">
    <source>
        <dbReference type="ARBA" id="ARBA00022692"/>
    </source>
</evidence>
<dbReference type="GO" id="GO:0016020">
    <property type="term" value="C:membrane"/>
    <property type="evidence" value="ECO:0007669"/>
    <property type="project" value="UniProtKB-SubCell"/>
</dbReference>
<dbReference type="InterPro" id="IPR007110">
    <property type="entry name" value="Ig-like_dom"/>
</dbReference>
<keyword evidence="10" id="KW-0393">Immunoglobulin domain</keyword>
<feature type="domain" description="Ig-like" evidence="14">
    <location>
        <begin position="29"/>
        <end position="104"/>
    </location>
</feature>
<dbReference type="PANTHER" id="PTHR44170">
    <property type="entry name" value="PROTEIN SIDEKICK"/>
    <property type="match status" value="1"/>
</dbReference>
<dbReference type="PROSITE" id="PS50853">
    <property type="entry name" value="FN3"/>
    <property type="match status" value="2"/>
</dbReference>
<dbReference type="SUPFAM" id="SSF49265">
    <property type="entry name" value="Fibronectin type III"/>
    <property type="match status" value="1"/>
</dbReference>
<dbReference type="FunFam" id="2.60.40.10:FF:000930">
    <property type="entry name" value="immunoglobulin superfamily DCC subclass member 3"/>
    <property type="match status" value="1"/>
</dbReference>
<feature type="domain" description="Ig-like" evidence="14">
    <location>
        <begin position="202"/>
        <end position="280"/>
    </location>
</feature>
<evidence type="ECO:0000256" key="13">
    <source>
        <dbReference type="SAM" id="Phobius"/>
    </source>
</evidence>
<dbReference type="Pfam" id="PF00041">
    <property type="entry name" value="fn3"/>
    <property type="match status" value="2"/>
</dbReference>
<feature type="domain" description="Fibronectin type-III" evidence="15">
    <location>
        <begin position="492"/>
        <end position="586"/>
    </location>
</feature>
<protein>
    <recommendedName>
        <fullName evidence="11">Immunoglobulin superfamily DCC subclass member 3</fullName>
    </recommendedName>
    <alternativeName>
        <fullName evidence="12">Putative neuronal cell adhesion molecule</fullName>
    </alternativeName>
</protein>
<dbReference type="SMART" id="SM00408">
    <property type="entry name" value="IGc2"/>
    <property type="match status" value="4"/>
</dbReference>
<dbReference type="FunFam" id="2.60.40.10:FF:000577">
    <property type="entry name" value="immunoglobulin superfamily DCC subclass member 3"/>
    <property type="match status" value="1"/>
</dbReference>
<dbReference type="InterPro" id="IPR003961">
    <property type="entry name" value="FN3_dom"/>
</dbReference>
<dbReference type="InterPro" id="IPR013783">
    <property type="entry name" value="Ig-like_fold"/>
</dbReference>
<name>A0A9D3SA68_9TELE</name>
<organism evidence="16 17">
    <name type="scientific">Hemibagrus wyckioides</name>
    <dbReference type="NCBI Taxonomy" id="337641"/>
    <lineage>
        <taxon>Eukaryota</taxon>
        <taxon>Metazoa</taxon>
        <taxon>Chordata</taxon>
        <taxon>Craniata</taxon>
        <taxon>Vertebrata</taxon>
        <taxon>Euteleostomi</taxon>
        <taxon>Actinopterygii</taxon>
        <taxon>Neopterygii</taxon>
        <taxon>Teleostei</taxon>
        <taxon>Ostariophysi</taxon>
        <taxon>Siluriformes</taxon>
        <taxon>Bagridae</taxon>
        <taxon>Hemibagrus</taxon>
    </lineage>
</organism>
<dbReference type="SUPFAM" id="SSF48726">
    <property type="entry name" value="Immunoglobulin"/>
    <property type="match status" value="4"/>
</dbReference>
<dbReference type="FunFam" id="2.60.40.10:FF:000299">
    <property type="entry name" value="protogenin isoform X2"/>
    <property type="match status" value="1"/>
</dbReference>
<keyword evidence="6 13" id="KW-1133">Transmembrane helix</keyword>
<dbReference type="Pfam" id="PF07679">
    <property type="entry name" value="I-set"/>
    <property type="match status" value="2"/>
</dbReference>
<evidence type="ECO:0000256" key="1">
    <source>
        <dbReference type="ARBA" id="ARBA00004167"/>
    </source>
</evidence>
<evidence type="ECO:0000259" key="15">
    <source>
        <dbReference type="PROSITE" id="PS50853"/>
    </source>
</evidence>
<dbReference type="PANTHER" id="PTHR44170:SF40">
    <property type="entry name" value="IMMUNOGLOBULIN SUPERFAMILY DCC SUBCLASS MEMBER 3 ISOFORM X1-RELATED"/>
    <property type="match status" value="1"/>
</dbReference>
<evidence type="ECO:0000256" key="10">
    <source>
        <dbReference type="ARBA" id="ARBA00023319"/>
    </source>
</evidence>
<keyword evidence="3 13" id="KW-0812">Transmembrane</keyword>
<dbReference type="SMART" id="SM00060">
    <property type="entry name" value="FN3"/>
    <property type="match status" value="2"/>
</dbReference>
<dbReference type="InterPro" id="IPR003598">
    <property type="entry name" value="Ig_sub2"/>
</dbReference>
<dbReference type="AlphaFoldDB" id="A0A9D3SA68"/>
<proteinExistence type="inferred from homology"/>
<comment type="subcellular location">
    <subcellularLocation>
        <location evidence="1">Membrane</location>
        <topology evidence="1">Single-pass membrane protein</topology>
    </subcellularLocation>
</comment>
<evidence type="ECO:0000256" key="12">
    <source>
        <dbReference type="ARBA" id="ARBA00076721"/>
    </source>
</evidence>
<evidence type="ECO:0000313" key="17">
    <source>
        <dbReference type="Proteomes" id="UP000824219"/>
    </source>
</evidence>